<dbReference type="SUPFAM" id="SSF54373">
    <property type="entry name" value="FAD-linked reductases, C-terminal domain"/>
    <property type="match status" value="1"/>
</dbReference>
<evidence type="ECO:0000256" key="2">
    <source>
        <dbReference type="ARBA" id="ARBA00010790"/>
    </source>
</evidence>
<keyword evidence="4 6" id="KW-0274">FAD</keyword>
<dbReference type="GO" id="GO:0016614">
    <property type="term" value="F:oxidoreductase activity, acting on CH-OH group of donors"/>
    <property type="evidence" value="ECO:0007669"/>
    <property type="project" value="InterPro"/>
</dbReference>
<dbReference type="Gene3D" id="4.10.450.10">
    <property type="entry name" value="Glucose Oxidase, domain 2"/>
    <property type="match status" value="1"/>
</dbReference>
<proteinExistence type="inferred from homology"/>
<evidence type="ECO:0000313" key="9">
    <source>
        <dbReference type="EMBL" id="KAG9243024.1"/>
    </source>
</evidence>
<evidence type="ECO:0000313" key="10">
    <source>
        <dbReference type="Proteomes" id="UP000887226"/>
    </source>
</evidence>
<dbReference type="GO" id="GO:0050660">
    <property type="term" value="F:flavin adenine dinucleotide binding"/>
    <property type="evidence" value="ECO:0007669"/>
    <property type="project" value="InterPro"/>
</dbReference>
<comment type="similarity">
    <text evidence="2">Belongs to the GMC oxidoreductase family.</text>
</comment>
<gene>
    <name evidence="9" type="ORF">BJ878DRAFT_583486</name>
</gene>
<sequence length="476" mass="53432">MWWPFGRKYPERRVEEVDSLEFDYVIVGGEIPELSVLVLELGPARDTFLSRIPMDSANILKVDGVAKSWLAEPMIHCNDRRTEFYRGEVLGGGSWINAMVYTRGCKADYDLWAALGHPEWSFEKVLPYFIKSEKTLNQPQSNYRGIADFNGPGAHPDGVGSLDMTIDDKSQRVSSLDAFLPRELALQREKNLIICTNAIVSHIVFSQKGKKPLVDEVIFTSARKGIDNGIRPRDHLEKHAIDVVQDLPGVDSNLADHRGIPVAWEVLFKESLAYVANSPVTVGGIEFLKYIFFRSGLLSMPAQQSALFDILSFLRGMVPDAELIPIAFSAMDNPEEYYRLWHKFGIFSLLSIFTQPKSVGSVRLASSNPRGNPKVDFGILSDPEDYVFARKVVRLSLKLGDAIKAAGFPLIQNLTFSHEQLEKDIKSGNNEEIDEFIRGRIRTCFRWASSCRMSPEHDATTPGVVDDELRVYVVSG</sequence>
<dbReference type="Pfam" id="PF00732">
    <property type="entry name" value="GMC_oxred_N"/>
    <property type="match status" value="1"/>
</dbReference>
<dbReference type="Gene3D" id="3.30.560.10">
    <property type="entry name" value="Glucose Oxidase, domain 3"/>
    <property type="match status" value="2"/>
</dbReference>
<keyword evidence="3" id="KW-0285">Flavoprotein</keyword>
<dbReference type="OrthoDB" id="269227at2759"/>
<evidence type="ECO:0000256" key="5">
    <source>
        <dbReference type="ARBA" id="ARBA00023002"/>
    </source>
</evidence>
<feature type="binding site" evidence="6">
    <location>
        <position position="200"/>
    </location>
    <ligand>
        <name>FAD</name>
        <dbReference type="ChEBI" id="CHEBI:57692"/>
    </ligand>
</feature>
<dbReference type="Pfam" id="PF05199">
    <property type="entry name" value="GMC_oxred_C"/>
    <property type="match status" value="1"/>
</dbReference>
<keyword evidence="5" id="KW-0560">Oxidoreductase</keyword>
<accession>A0A9P7Z058</accession>
<dbReference type="InterPro" id="IPR027424">
    <property type="entry name" value="Glucose_Oxidase_domain_2"/>
</dbReference>
<reference evidence="9" key="1">
    <citation type="journal article" date="2021" name="IMA Fungus">
        <title>Genomic characterization of three marine fungi, including Emericellopsis atlantica sp. nov. with signatures of a generalist lifestyle and marine biomass degradation.</title>
        <authorList>
            <person name="Hagestad O.C."/>
            <person name="Hou L."/>
            <person name="Andersen J.H."/>
            <person name="Hansen E.H."/>
            <person name="Altermark B."/>
            <person name="Li C."/>
            <person name="Kuhnert E."/>
            <person name="Cox R.J."/>
            <person name="Crous P.W."/>
            <person name="Spatafora J.W."/>
            <person name="Lail K."/>
            <person name="Amirebrahimi M."/>
            <person name="Lipzen A."/>
            <person name="Pangilinan J."/>
            <person name="Andreopoulos W."/>
            <person name="Hayes R.D."/>
            <person name="Ng V."/>
            <person name="Grigoriev I.V."/>
            <person name="Jackson S.A."/>
            <person name="Sutton T.D.S."/>
            <person name="Dobson A.D.W."/>
            <person name="Rama T."/>
        </authorList>
    </citation>
    <scope>NUCLEOTIDE SEQUENCE</scope>
    <source>
        <strain evidence="9">TRa3180A</strain>
    </source>
</reference>
<feature type="domain" description="Glucose-methanol-choline oxidoreductase N-terminal" evidence="7">
    <location>
        <begin position="77"/>
        <end position="211"/>
    </location>
</feature>
<dbReference type="Proteomes" id="UP000887226">
    <property type="component" value="Unassembled WGS sequence"/>
</dbReference>
<dbReference type="InterPro" id="IPR007867">
    <property type="entry name" value="GMC_OxRtase_C"/>
</dbReference>
<evidence type="ECO:0000256" key="3">
    <source>
        <dbReference type="ARBA" id="ARBA00022630"/>
    </source>
</evidence>
<evidence type="ECO:0000259" key="7">
    <source>
        <dbReference type="Pfam" id="PF00732"/>
    </source>
</evidence>
<dbReference type="PANTHER" id="PTHR11552:SF219">
    <property type="entry name" value="GLUCOSE-METHANOL-CHOLINE OXIDOREDUCTASE N-TERMINAL DOMAIN-CONTAINING PROTEIN"/>
    <property type="match status" value="1"/>
</dbReference>
<dbReference type="SUPFAM" id="SSF51905">
    <property type="entry name" value="FAD/NAD(P)-binding domain"/>
    <property type="match status" value="1"/>
</dbReference>
<dbReference type="PANTHER" id="PTHR11552">
    <property type="entry name" value="GLUCOSE-METHANOL-CHOLINE GMC OXIDOREDUCTASE"/>
    <property type="match status" value="1"/>
</dbReference>
<evidence type="ECO:0000256" key="1">
    <source>
        <dbReference type="ARBA" id="ARBA00001974"/>
    </source>
</evidence>
<evidence type="ECO:0000256" key="6">
    <source>
        <dbReference type="PIRSR" id="PIRSR000137-2"/>
    </source>
</evidence>
<keyword evidence="10" id="KW-1185">Reference proteome</keyword>
<dbReference type="InterPro" id="IPR036188">
    <property type="entry name" value="FAD/NAD-bd_sf"/>
</dbReference>
<dbReference type="EMBL" id="MU254013">
    <property type="protein sequence ID" value="KAG9243024.1"/>
    <property type="molecule type" value="Genomic_DNA"/>
</dbReference>
<comment type="caution">
    <text evidence="9">The sequence shown here is derived from an EMBL/GenBank/DDBJ whole genome shotgun (WGS) entry which is preliminary data.</text>
</comment>
<feature type="domain" description="Glucose-methanol-choline oxidoreductase C-terminal" evidence="8">
    <location>
        <begin position="356"/>
        <end position="475"/>
    </location>
</feature>
<dbReference type="InterPro" id="IPR012132">
    <property type="entry name" value="GMC_OxRdtase"/>
</dbReference>
<organism evidence="9 10">
    <name type="scientific">Calycina marina</name>
    <dbReference type="NCBI Taxonomy" id="1763456"/>
    <lineage>
        <taxon>Eukaryota</taxon>
        <taxon>Fungi</taxon>
        <taxon>Dikarya</taxon>
        <taxon>Ascomycota</taxon>
        <taxon>Pezizomycotina</taxon>
        <taxon>Leotiomycetes</taxon>
        <taxon>Helotiales</taxon>
        <taxon>Pezizellaceae</taxon>
        <taxon>Calycina</taxon>
    </lineage>
</organism>
<dbReference type="Gene3D" id="3.50.50.60">
    <property type="entry name" value="FAD/NAD(P)-binding domain"/>
    <property type="match status" value="3"/>
</dbReference>
<comment type="cofactor">
    <cofactor evidence="1 6">
        <name>FAD</name>
        <dbReference type="ChEBI" id="CHEBI:57692"/>
    </cofactor>
</comment>
<evidence type="ECO:0000256" key="4">
    <source>
        <dbReference type="ARBA" id="ARBA00022827"/>
    </source>
</evidence>
<protein>
    <recommendedName>
        <fullName evidence="11">Glucose-methanol-choline oxidoreductase N-terminal domain-containing protein</fullName>
    </recommendedName>
</protein>
<dbReference type="AlphaFoldDB" id="A0A9P7Z058"/>
<feature type="binding site" evidence="6">
    <location>
        <position position="89"/>
    </location>
    <ligand>
        <name>FAD</name>
        <dbReference type="ChEBI" id="CHEBI:57692"/>
    </ligand>
</feature>
<dbReference type="PIRSF" id="PIRSF000137">
    <property type="entry name" value="Alcohol_oxidase"/>
    <property type="match status" value="1"/>
</dbReference>
<dbReference type="InterPro" id="IPR000172">
    <property type="entry name" value="GMC_OxRdtase_N"/>
</dbReference>
<evidence type="ECO:0008006" key="11">
    <source>
        <dbReference type="Google" id="ProtNLM"/>
    </source>
</evidence>
<evidence type="ECO:0000259" key="8">
    <source>
        <dbReference type="Pfam" id="PF05199"/>
    </source>
</evidence>
<name>A0A9P7Z058_9HELO</name>
<feature type="binding site" evidence="6">
    <location>
        <begin position="97"/>
        <end position="100"/>
    </location>
    <ligand>
        <name>FAD</name>
        <dbReference type="ChEBI" id="CHEBI:57692"/>
    </ligand>
</feature>